<feature type="non-terminal residue" evidence="1">
    <location>
        <position position="1"/>
    </location>
</feature>
<evidence type="ECO:0000313" key="1">
    <source>
        <dbReference type="EMBL" id="CAL8096025.1"/>
    </source>
</evidence>
<evidence type="ECO:0000313" key="2">
    <source>
        <dbReference type="Proteomes" id="UP001642540"/>
    </source>
</evidence>
<sequence>GELGCGNSNRLIARLLSSSISKLDEFTTEKAGLKAILQRTLEKPALTLICFFDSKMYRTN</sequence>
<dbReference type="EMBL" id="CAXLJM020000027">
    <property type="protein sequence ID" value="CAL8096025.1"/>
    <property type="molecule type" value="Genomic_DNA"/>
</dbReference>
<dbReference type="Proteomes" id="UP001642540">
    <property type="component" value="Unassembled WGS sequence"/>
</dbReference>
<name>A0ABP1QAR3_9HEXA</name>
<keyword evidence="2" id="KW-1185">Reference proteome</keyword>
<comment type="caution">
    <text evidence="1">The sequence shown here is derived from an EMBL/GenBank/DDBJ whole genome shotgun (WGS) entry which is preliminary data.</text>
</comment>
<reference evidence="1 2" key="1">
    <citation type="submission" date="2024-08" db="EMBL/GenBank/DDBJ databases">
        <authorList>
            <person name="Cucini C."/>
            <person name="Frati F."/>
        </authorList>
    </citation>
    <scope>NUCLEOTIDE SEQUENCE [LARGE SCALE GENOMIC DNA]</scope>
</reference>
<gene>
    <name evidence="1" type="ORF">ODALV1_LOCUS9243</name>
</gene>
<protein>
    <submittedName>
        <fullName evidence="1">Uncharacterized protein</fullName>
    </submittedName>
</protein>
<organism evidence="1 2">
    <name type="scientific">Orchesella dallaii</name>
    <dbReference type="NCBI Taxonomy" id="48710"/>
    <lineage>
        <taxon>Eukaryota</taxon>
        <taxon>Metazoa</taxon>
        <taxon>Ecdysozoa</taxon>
        <taxon>Arthropoda</taxon>
        <taxon>Hexapoda</taxon>
        <taxon>Collembola</taxon>
        <taxon>Entomobryomorpha</taxon>
        <taxon>Entomobryoidea</taxon>
        <taxon>Orchesellidae</taxon>
        <taxon>Orchesellinae</taxon>
        <taxon>Orchesella</taxon>
    </lineage>
</organism>
<proteinExistence type="predicted"/>
<accession>A0ABP1QAR3</accession>